<name>A0A9P8UX45_9PEZI</name>
<dbReference type="GO" id="GO:0050660">
    <property type="term" value="F:flavin adenine dinucleotide binding"/>
    <property type="evidence" value="ECO:0007669"/>
    <property type="project" value="UniProtKB-UniRule"/>
</dbReference>
<dbReference type="Gene3D" id="3.40.50.360">
    <property type="match status" value="1"/>
</dbReference>
<feature type="binding site" evidence="9">
    <location>
        <position position="754"/>
    </location>
    <ligand>
        <name>FAD</name>
        <dbReference type="ChEBI" id="CHEBI:57692"/>
    </ligand>
</feature>
<dbReference type="SUPFAM" id="SSF52343">
    <property type="entry name" value="Ferredoxin reductase-like, C-terminal NADP-linked domain"/>
    <property type="match status" value="1"/>
</dbReference>
<evidence type="ECO:0000313" key="13">
    <source>
        <dbReference type="EMBL" id="KAH6659564.1"/>
    </source>
</evidence>
<comment type="cofactor">
    <cofactor evidence="1 9">
        <name>FMN</name>
        <dbReference type="ChEBI" id="CHEBI:58210"/>
    </cofactor>
</comment>
<evidence type="ECO:0000256" key="7">
    <source>
        <dbReference type="ARBA" id="ARBA00022857"/>
    </source>
</evidence>
<dbReference type="GO" id="GO:0016651">
    <property type="term" value="F:oxidoreductase activity, acting on NAD(P)H"/>
    <property type="evidence" value="ECO:0007669"/>
    <property type="project" value="UniProtKB-UniRule"/>
</dbReference>
<keyword evidence="14" id="KW-1185">Reference proteome</keyword>
<feature type="binding site" evidence="9">
    <location>
        <begin position="26"/>
        <end position="31"/>
    </location>
    <ligand>
        <name>FMN</name>
        <dbReference type="ChEBI" id="CHEBI:58210"/>
    </ligand>
</feature>
<keyword evidence="9" id="KW-0496">Mitochondrion</keyword>
<dbReference type="GO" id="GO:0005829">
    <property type="term" value="C:cytosol"/>
    <property type="evidence" value="ECO:0007669"/>
    <property type="project" value="TreeGrafter"/>
</dbReference>
<dbReference type="InterPro" id="IPR008254">
    <property type="entry name" value="Flavodoxin/NO_synth"/>
</dbReference>
<comment type="similarity">
    <text evidence="9">Belongs to the NADPH-dependent diflavin oxidoreductase NDOR1 family.</text>
</comment>
<feature type="binding site" evidence="9">
    <location>
        <position position="624"/>
    </location>
    <ligand>
        <name>NADP(+)</name>
        <dbReference type="ChEBI" id="CHEBI:58349"/>
    </ligand>
</feature>
<keyword evidence="5 9" id="KW-0288">FMN</keyword>
<dbReference type="InterPro" id="IPR001433">
    <property type="entry name" value="OxRdtase_FAD/NAD-bd"/>
</dbReference>
<reference evidence="13" key="1">
    <citation type="journal article" date="2021" name="Nat. Commun.">
        <title>Genetic determinants of endophytism in the Arabidopsis root mycobiome.</title>
        <authorList>
            <person name="Mesny F."/>
            <person name="Miyauchi S."/>
            <person name="Thiergart T."/>
            <person name="Pickel B."/>
            <person name="Atanasova L."/>
            <person name="Karlsson M."/>
            <person name="Huettel B."/>
            <person name="Barry K.W."/>
            <person name="Haridas S."/>
            <person name="Chen C."/>
            <person name="Bauer D."/>
            <person name="Andreopoulos W."/>
            <person name="Pangilinan J."/>
            <person name="LaButti K."/>
            <person name="Riley R."/>
            <person name="Lipzen A."/>
            <person name="Clum A."/>
            <person name="Drula E."/>
            <person name="Henrissat B."/>
            <person name="Kohler A."/>
            <person name="Grigoriev I.V."/>
            <person name="Martin F.M."/>
            <person name="Hacquard S."/>
        </authorList>
    </citation>
    <scope>NUCLEOTIDE SEQUENCE</scope>
    <source>
        <strain evidence="13">MPI-SDFR-AT-0073</strain>
    </source>
</reference>
<comment type="subcellular location">
    <subcellularLocation>
        <location evidence="9">Cytoplasm</location>
    </subcellularLocation>
    <subcellularLocation>
        <location evidence="9">Mitochondrion</location>
    </subcellularLocation>
    <text evidence="9">Relocalizes to mitochondria after H(2)O(2) exposure.</text>
</comment>
<dbReference type="Pfam" id="PF00175">
    <property type="entry name" value="NAD_binding_1"/>
    <property type="match status" value="1"/>
</dbReference>
<keyword evidence="7 9" id="KW-0521">NADP</keyword>
<evidence type="ECO:0000259" key="11">
    <source>
        <dbReference type="PROSITE" id="PS50902"/>
    </source>
</evidence>
<evidence type="ECO:0000259" key="12">
    <source>
        <dbReference type="PROSITE" id="PS51384"/>
    </source>
</evidence>
<evidence type="ECO:0000256" key="10">
    <source>
        <dbReference type="SAM" id="MobiDB-lite"/>
    </source>
</evidence>
<feature type="binding site" evidence="9">
    <location>
        <position position="510"/>
    </location>
    <ligand>
        <name>FAD</name>
        <dbReference type="ChEBI" id="CHEBI:57692"/>
    </ligand>
</feature>
<dbReference type="OrthoDB" id="1856718at2759"/>
<dbReference type="GO" id="GO:0050661">
    <property type="term" value="F:NADP binding"/>
    <property type="evidence" value="ECO:0007669"/>
    <property type="project" value="UniProtKB-UniRule"/>
</dbReference>
<evidence type="ECO:0000256" key="3">
    <source>
        <dbReference type="ARBA" id="ARBA00022490"/>
    </source>
</evidence>
<feature type="binding site" evidence="9">
    <location>
        <position position="157"/>
    </location>
    <ligand>
        <name>FMN</name>
        <dbReference type="ChEBI" id="CHEBI:58210"/>
    </ligand>
</feature>
<keyword evidence="3 9" id="KW-0963">Cytoplasm</keyword>
<comment type="caution">
    <text evidence="9">Lacks conserved residue(s) required for the propagation of feature annotation.</text>
</comment>
<comment type="cofactor">
    <cofactor evidence="2 9">
        <name>FAD</name>
        <dbReference type="ChEBI" id="CHEBI:57692"/>
    </cofactor>
</comment>
<dbReference type="GO" id="GO:0160246">
    <property type="term" value="F:NADPH-iron-sulfur [2Fe-2S] protein oxidoreductase activity"/>
    <property type="evidence" value="ECO:0007669"/>
    <property type="project" value="InterPro"/>
</dbReference>
<dbReference type="Gene3D" id="3.40.50.80">
    <property type="entry name" value="Nucleotide-binding domain of ferredoxin-NADP reductase (FNR) module"/>
    <property type="match status" value="1"/>
</dbReference>
<feature type="domain" description="Flavodoxin-like" evidence="11">
    <location>
        <begin position="20"/>
        <end position="175"/>
    </location>
</feature>
<comment type="function">
    <text evidence="9">NADPH-dependent reductase which is a central component of the cytosolic iron-sulfur (Fe-S) protein assembly (CIA) machinery. Transfers electrons from NADPH via its FAD and FMN prosthetic groups to the [2Fe-2S] cluster of DRE2, another key component of the CIA machinery. In turn, this reduced cluster provides electrons for assembly of cytosolic iron-sulfur cluster proteins. Positively controls H(2)O(2)-induced cell death.</text>
</comment>
<feature type="binding site" evidence="9">
    <location>
        <begin position="540"/>
        <end position="543"/>
    </location>
    <ligand>
        <name>FAD</name>
        <dbReference type="ChEBI" id="CHEBI:57692"/>
    </ligand>
</feature>
<dbReference type="PANTHER" id="PTHR19384">
    <property type="entry name" value="NITRIC OXIDE SYNTHASE-RELATED"/>
    <property type="match status" value="1"/>
</dbReference>
<gene>
    <name evidence="9" type="primary">TAH18</name>
    <name evidence="13" type="ORF">BKA67DRAFT_529707</name>
</gene>
<dbReference type="GO" id="GO:0005739">
    <property type="term" value="C:mitochondrion"/>
    <property type="evidence" value="ECO:0007669"/>
    <property type="project" value="UniProtKB-SubCell"/>
</dbReference>
<dbReference type="Pfam" id="PF00667">
    <property type="entry name" value="FAD_binding_1"/>
    <property type="match status" value="1"/>
</dbReference>
<feature type="domain" description="FAD-binding FR-type" evidence="12">
    <location>
        <begin position="318"/>
        <end position="613"/>
    </location>
</feature>
<comment type="subunit">
    <text evidence="9">Interacts with DRE2; as part of the cytosolic iron-sulfur (Fe-S) protein assembly (CIA) machinery.</text>
</comment>
<dbReference type="GO" id="GO:0016226">
    <property type="term" value="P:iron-sulfur cluster assembly"/>
    <property type="evidence" value="ECO:0007669"/>
    <property type="project" value="UniProtKB-UniRule"/>
</dbReference>
<feature type="binding site" evidence="9">
    <location>
        <begin position="676"/>
        <end position="677"/>
    </location>
    <ligand>
        <name>NADP(+)</name>
        <dbReference type="ChEBI" id="CHEBI:58349"/>
    </ligand>
</feature>
<dbReference type="PROSITE" id="PS51384">
    <property type="entry name" value="FAD_FR"/>
    <property type="match status" value="1"/>
</dbReference>
<keyword evidence="4 9" id="KW-0285">Flavoprotein</keyword>
<keyword evidence="6 9" id="KW-0274">FAD</keyword>
<dbReference type="SUPFAM" id="SSF52218">
    <property type="entry name" value="Flavoproteins"/>
    <property type="match status" value="1"/>
</dbReference>
<feature type="binding site" evidence="9">
    <location>
        <begin position="581"/>
        <end position="584"/>
    </location>
    <ligand>
        <name>FAD</name>
        <dbReference type="ChEBI" id="CHEBI:57692"/>
    </ligand>
</feature>
<protein>
    <recommendedName>
        <fullName evidence="9">NADPH-dependent diflavin oxidoreductase 1</fullName>
        <ecNumber evidence="9">1.18.1.-</ecNumber>
    </recommendedName>
    <alternativeName>
        <fullName evidence="9">NADPH-dependent FMN and FAD-containing oxidoreductase</fullName>
    </alternativeName>
</protein>
<dbReference type="Pfam" id="PF00258">
    <property type="entry name" value="Flavodoxin_1"/>
    <property type="match status" value="1"/>
</dbReference>
<dbReference type="PANTHER" id="PTHR19384:SF10">
    <property type="entry name" value="NADPH-DEPENDENT DIFLAVIN OXIDOREDUCTASE 1"/>
    <property type="match status" value="1"/>
</dbReference>
<feature type="compositionally biased region" description="Polar residues" evidence="10">
    <location>
        <begin position="360"/>
        <end position="374"/>
    </location>
</feature>
<evidence type="ECO:0000256" key="2">
    <source>
        <dbReference type="ARBA" id="ARBA00001974"/>
    </source>
</evidence>
<dbReference type="AlphaFoldDB" id="A0A9P8UX45"/>
<dbReference type="Gene3D" id="2.40.30.10">
    <property type="entry name" value="Translation factors"/>
    <property type="match status" value="1"/>
</dbReference>
<dbReference type="InterPro" id="IPR001094">
    <property type="entry name" value="Flavdoxin-like"/>
</dbReference>
<evidence type="ECO:0000256" key="4">
    <source>
        <dbReference type="ARBA" id="ARBA00022630"/>
    </source>
</evidence>
<organism evidence="13 14">
    <name type="scientific">Truncatella angustata</name>
    <dbReference type="NCBI Taxonomy" id="152316"/>
    <lineage>
        <taxon>Eukaryota</taxon>
        <taxon>Fungi</taxon>
        <taxon>Dikarya</taxon>
        <taxon>Ascomycota</taxon>
        <taxon>Pezizomycotina</taxon>
        <taxon>Sordariomycetes</taxon>
        <taxon>Xylariomycetidae</taxon>
        <taxon>Amphisphaeriales</taxon>
        <taxon>Sporocadaceae</taxon>
        <taxon>Truncatella</taxon>
    </lineage>
</organism>
<dbReference type="Gene3D" id="1.20.990.10">
    <property type="entry name" value="NADPH-cytochrome p450 Reductase, Chain A, domain 3"/>
    <property type="match status" value="1"/>
</dbReference>
<proteinExistence type="inferred from homology"/>
<evidence type="ECO:0000256" key="5">
    <source>
        <dbReference type="ARBA" id="ARBA00022643"/>
    </source>
</evidence>
<comment type="catalytic activity">
    <reaction evidence="9">
        <text>2 oxidized [2Fe-2S]-[protein] + NADPH = 2 reduced [2Fe-2S]-[protein] + NADP(+) + H(+)</text>
        <dbReference type="Rhea" id="RHEA:67716"/>
        <dbReference type="Rhea" id="RHEA-COMP:17327"/>
        <dbReference type="Rhea" id="RHEA-COMP:17328"/>
        <dbReference type="ChEBI" id="CHEBI:15378"/>
        <dbReference type="ChEBI" id="CHEBI:33737"/>
        <dbReference type="ChEBI" id="CHEBI:33738"/>
        <dbReference type="ChEBI" id="CHEBI:57783"/>
        <dbReference type="ChEBI" id="CHEBI:58349"/>
    </reaction>
</comment>
<dbReference type="PRINTS" id="PR00369">
    <property type="entry name" value="FLAVODOXIN"/>
</dbReference>
<dbReference type="EMBL" id="JAGPXC010000001">
    <property type="protein sequence ID" value="KAH6659564.1"/>
    <property type="molecule type" value="Genomic_DNA"/>
</dbReference>
<feature type="binding site" evidence="9">
    <location>
        <begin position="682"/>
        <end position="686"/>
    </location>
    <ligand>
        <name>NADP(+)</name>
        <dbReference type="ChEBI" id="CHEBI:58349"/>
    </ligand>
</feature>
<dbReference type="Proteomes" id="UP000758603">
    <property type="component" value="Unassembled WGS sequence"/>
</dbReference>
<dbReference type="InterPro" id="IPR001709">
    <property type="entry name" value="Flavoprot_Pyr_Nucl_cyt_Rdtase"/>
</dbReference>
<dbReference type="GO" id="GO:0010181">
    <property type="term" value="F:FMN binding"/>
    <property type="evidence" value="ECO:0007669"/>
    <property type="project" value="UniProtKB-UniRule"/>
</dbReference>
<dbReference type="InterPro" id="IPR017938">
    <property type="entry name" value="Riboflavin_synthase-like_b-brl"/>
</dbReference>
<dbReference type="InterPro" id="IPR028879">
    <property type="entry name" value="NDOR1"/>
</dbReference>
<dbReference type="InterPro" id="IPR039261">
    <property type="entry name" value="FNR_nucleotide-bd"/>
</dbReference>
<dbReference type="InterPro" id="IPR023173">
    <property type="entry name" value="NADPH_Cyt_P450_Rdtase_alpha"/>
</dbReference>
<dbReference type="InterPro" id="IPR017927">
    <property type="entry name" value="FAD-bd_FR_type"/>
</dbReference>
<feature type="region of interest" description="Disordered" evidence="10">
    <location>
        <begin position="360"/>
        <end position="382"/>
    </location>
</feature>
<dbReference type="HAMAP" id="MF_03178">
    <property type="entry name" value="NDOR1"/>
    <property type="match status" value="1"/>
</dbReference>
<comment type="similarity">
    <text evidence="9">In the C-terminal section; belongs to the flavoprotein pyridine nucleotide cytochrome reductase family.</text>
</comment>
<dbReference type="SUPFAM" id="SSF63380">
    <property type="entry name" value="Riboflavin synthase domain-like"/>
    <property type="match status" value="1"/>
</dbReference>
<dbReference type="PRINTS" id="PR00371">
    <property type="entry name" value="FPNCR"/>
</dbReference>
<evidence type="ECO:0000256" key="6">
    <source>
        <dbReference type="ARBA" id="ARBA00022827"/>
    </source>
</evidence>
<dbReference type="InterPro" id="IPR003097">
    <property type="entry name" value="CysJ-like_FAD-binding"/>
</dbReference>
<evidence type="ECO:0000256" key="1">
    <source>
        <dbReference type="ARBA" id="ARBA00001917"/>
    </source>
</evidence>
<dbReference type="FunFam" id="1.20.990.10:FF:000013">
    <property type="entry name" value="NADPH-dependent diflavin oxidoreductase 1"/>
    <property type="match status" value="1"/>
</dbReference>
<dbReference type="InterPro" id="IPR029039">
    <property type="entry name" value="Flavoprotein-like_sf"/>
</dbReference>
<evidence type="ECO:0000256" key="8">
    <source>
        <dbReference type="ARBA" id="ARBA00023002"/>
    </source>
</evidence>
<comment type="caution">
    <text evidence="13">The sequence shown here is derived from an EMBL/GenBank/DDBJ whole genome shotgun (WGS) entry which is preliminary data.</text>
</comment>
<evidence type="ECO:0000313" key="14">
    <source>
        <dbReference type="Proteomes" id="UP000758603"/>
    </source>
</evidence>
<dbReference type="PROSITE" id="PS50902">
    <property type="entry name" value="FLAVODOXIN_LIKE"/>
    <property type="match status" value="1"/>
</dbReference>
<accession>A0A9P8UX45</accession>
<sequence length="754" mass="85827">MAADDPVPACEVLPLEDRRILILYGSETGNSQDFAIDLEKISERLRFRADVFAMDSVGLLLQLGSLLGNIKTLTEYAFVLFVIATTGQGEMPKNSRLFWRKLLSKRLPATIFGGVKFTTFGLGDSSYQQYNWASRKLHKRLLQLGANEFYPRGEADERHEDGIDGAFLPWSISLRSHLISKYPLPEGLSVIPEDVQLPPKIILERLSIFTKMVDRFNEKRRLEGVDRNNLDCRAAHFSHVDAVDPLRQEDDLRDDRHEKGLEISARLNPRTSANAVKHPSGVDFLDRLNILKDDVEKYKLEDSAHPSGSPPQDLLPIPDAWTATIEENTRLTPEGHWQDVRHLKLVVHPNLTVVETALTSAKSKNESSGSQKGPSVSDGKVKAKHRKKLESLFTAAGDTVFLYPKNFPEDVQALIDLMGWNGVADEPFKHYKERYDLFPYEHAPPGCYPLEESTLRQLLTNNYDITAIPKRSFFDNIKYYATDDMQKERLSEFSEPRFIDEFYDYTTRPRRSILEILQDFSSVKLPYHFIPVVFPLIRGREYSMASSGPLMEVDGNKHDTRVELLVALVKYKTVLRKTRRGLCSRYIESLRPGTKIRISVGERRAPFANVDTMQRPLLGITTGTGVAPARAAFWERATNMTHGANVLFFGGRNRTADYYFQDDWSLLRVKVHTAFSRDQREKIYVQDVIRREYKLVCGMLQEGATIMICGSSGKMPTAVREALLDAMVKGELCKTLEDATAFLDSFCTIWQEVW</sequence>
<feature type="binding site" evidence="9">
    <location>
        <begin position="84"/>
        <end position="87"/>
    </location>
    <ligand>
        <name>FMN</name>
        <dbReference type="ChEBI" id="CHEBI:58210"/>
    </ligand>
</feature>
<keyword evidence="8 9" id="KW-0560">Oxidoreductase</keyword>
<comment type="similarity">
    <text evidence="9">In the N-terminal section; belongs to the flavodoxin family.</text>
</comment>
<dbReference type="EC" id="1.18.1.-" evidence="9"/>
<evidence type="ECO:0000256" key="9">
    <source>
        <dbReference type="HAMAP-Rule" id="MF_03178"/>
    </source>
</evidence>